<dbReference type="EMBL" id="BAABAA010000007">
    <property type="protein sequence ID" value="GAA3576437.1"/>
    <property type="molecule type" value="Genomic_DNA"/>
</dbReference>
<sequence length="189" mass="22136">MTEGTFVAKGPEFVQFARSYQHTAYRLEVRDTYADPGEAEHVRRFLAREPADDSWMEDWMGLILRRTLEGQRIERVRVVSEPWSDYTRFGLNLSRLNVAAGEDIRYLSRDRATELGLPEYDYWLLDSHKMCILRFDDRDVLLGADVISDPAIIVEHAHYRDVARHHALPRTAYLGKYDDEFLSKQNINK</sequence>
<organism evidence="2 3">
    <name type="scientific">Kribbella ginsengisoli</name>
    <dbReference type="NCBI Taxonomy" id="363865"/>
    <lineage>
        <taxon>Bacteria</taxon>
        <taxon>Bacillati</taxon>
        <taxon>Actinomycetota</taxon>
        <taxon>Actinomycetes</taxon>
        <taxon>Propionibacteriales</taxon>
        <taxon>Kribbellaceae</taxon>
        <taxon>Kribbella</taxon>
    </lineage>
</organism>
<feature type="domain" description="DUF6879" evidence="1">
    <location>
        <begin position="12"/>
        <end position="174"/>
    </location>
</feature>
<evidence type="ECO:0000313" key="2">
    <source>
        <dbReference type="EMBL" id="GAA3576437.1"/>
    </source>
</evidence>
<comment type="caution">
    <text evidence="2">The sequence shown here is derived from an EMBL/GenBank/DDBJ whole genome shotgun (WGS) entry which is preliminary data.</text>
</comment>
<gene>
    <name evidence="2" type="ORF">GCM10022235_52830</name>
</gene>
<reference evidence="3" key="1">
    <citation type="journal article" date="2019" name="Int. J. Syst. Evol. Microbiol.">
        <title>The Global Catalogue of Microorganisms (GCM) 10K type strain sequencing project: providing services to taxonomists for standard genome sequencing and annotation.</title>
        <authorList>
            <consortium name="The Broad Institute Genomics Platform"/>
            <consortium name="The Broad Institute Genome Sequencing Center for Infectious Disease"/>
            <person name="Wu L."/>
            <person name="Ma J."/>
        </authorList>
    </citation>
    <scope>NUCLEOTIDE SEQUENCE [LARGE SCALE GENOMIC DNA]</scope>
    <source>
        <strain evidence="3">JCM 16928</strain>
    </source>
</reference>
<accession>A0ABP6Y2W0</accession>
<dbReference type="InterPro" id="IPR049244">
    <property type="entry name" value="DUF6879"/>
</dbReference>
<dbReference type="Proteomes" id="UP001501222">
    <property type="component" value="Unassembled WGS sequence"/>
</dbReference>
<name>A0ABP6Y2W0_9ACTN</name>
<dbReference type="Pfam" id="PF21806">
    <property type="entry name" value="DUF6879"/>
    <property type="match status" value="1"/>
</dbReference>
<evidence type="ECO:0000259" key="1">
    <source>
        <dbReference type="Pfam" id="PF21806"/>
    </source>
</evidence>
<proteinExistence type="predicted"/>
<dbReference type="RefSeq" id="WP_344844929.1">
    <property type="nucleotide sequence ID" value="NZ_BAABAA010000007.1"/>
</dbReference>
<evidence type="ECO:0000313" key="3">
    <source>
        <dbReference type="Proteomes" id="UP001501222"/>
    </source>
</evidence>
<keyword evidence="3" id="KW-1185">Reference proteome</keyword>
<protein>
    <recommendedName>
        <fullName evidence="1">DUF6879 domain-containing protein</fullName>
    </recommendedName>
</protein>